<protein>
    <submittedName>
        <fullName evidence="1">Uncharacterized protein</fullName>
    </submittedName>
</protein>
<reference evidence="1 2" key="1">
    <citation type="journal article" date="2013" name="J. Biotechnol.">
        <title>Establishment and interpretation of the genome sequence of the phytopathogenic fungus Rhizoctonia solani AG1-IB isolate 7/3/14.</title>
        <authorList>
            <person name="Wibberg D.W."/>
            <person name="Jelonek L.J."/>
            <person name="Rupp O.R."/>
            <person name="Hennig M.H."/>
            <person name="Eikmeyer F.E."/>
            <person name="Goesmann A.G."/>
            <person name="Hartmann A.H."/>
            <person name="Borriss R.B."/>
            <person name="Grosch R.G."/>
            <person name="Puehler A.P."/>
            <person name="Schlueter A.S."/>
        </authorList>
    </citation>
    <scope>NUCLEOTIDE SEQUENCE [LARGE SCALE GENOMIC DNA]</scope>
    <source>
        <strain evidence="2">AG1-IB / isolate 7/3/14</strain>
    </source>
</reference>
<proteinExistence type="predicted"/>
<evidence type="ECO:0000313" key="1">
    <source>
        <dbReference type="EMBL" id="CCO38060.1"/>
    </source>
</evidence>
<evidence type="ECO:0000313" key="2">
    <source>
        <dbReference type="Proteomes" id="UP000012065"/>
    </source>
</evidence>
<dbReference type="Proteomes" id="UP000012065">
    <property type="component" value="Unassembled WGS sequence"/>
</dbReference>
<gene>
    <name evidence="1" type="ORF">BN14_12223</name>
</gene>
<name>M5CFH7_THACB</name>
<accession>M5CFH7</accession>
<dbReference type="EMBL" id="CAOJ01018279">
    <property type="protein sequence ID" value="CCO38060.1"/>
    <property type="molecule type" value="Genomic_DNA"/>
</dbReference>
<dbReference type="HOGENOM" id="CLU_1355484_0_0_1"/>
<dbReference type="AlphaFoldDB" id="M5CFH7"/>
<organism evidence="1 2">
    <name type="scientific">Thanatephorus cucumeris (strain AG1-IB / isolate 7/3/14)</name>
    <name type="common">Lettuce bottom rot fungus</name>
    <name type="synonym">Rhizoctonia solani</name>
    <dbReference type="NCBI Taxonomy" id="1108050"/>
    <lineage>
        <taxon>Eukaryota</taxon>
        <taxon>Fungi</taxon>
        <taxon>Dikarya</taxon>
        <taxon>Basidiomycota</taxon>
        <taxon>Agaricomycotina</taxon>
        <taxon>Agaricomycetes</taxon>
        <taxon>Cantharellales</taxon>
        <taxon>Ceratobasidiaceae</taxon>
        <taxon>Rhizoctonia</taxon>
        <taxon>Rhizoctonia solani AG-1</taxon>
    </lineage>
</organism>
<comment type="caution">
    <text evidence="1">The sequence shown here is derived from an EMBL/GenBank/DDBJ whole genome shotgun (WGS) entry which is preliminary data.</text>
</comment>
<sequence>MLAKIKQGKAFLAQVGESFTKMNVNLAPSFHAMTHLGNHNWKYGSVYNPLTARFEHANWLLGNINTNGHGQGVLETTMAKGFLRRTQCNCYVTELQSIEQPSPDDTVTTKALLRAMRNGPEHEVQRGRLEAILAGKALLHGQEEIQLSTTTAQVNLREDKHWRYYNLIESHWIVVNWVKSGYKCPAGQELVRRFPISKQAKK</sequence>